<reference evidence="1" key="1">
    <citation type="submission" date="2020-06" db="EMBL/GenBank/DDBJ databases">
        <title>Insight into the genomes of haloalkaliphilic bacilli from Kenyan soda lakes.</title>
        <authorList>
            <person name="Mwirichia R."/>
            <person name="Villamizar G.C."/>
            <person name="Poehlein A."/>
            <person name="Mugweru J."/>
            <person name="Kipnyargis A."/>
            <person name="Kiplimo D."/>
            <person name="Orwa P."/>
            <person name="Daniel R."/>
        </authorList>
    </citation>
    <scope>NUCLEOTIDE SEQUENCE</scope>
    <source>
        <strain evidence="1">B1096_S55</strain>
    </source>
</reference>
<dbReference type="Pfam" id="PF26317">
    <property type="entry name" value="CntK_N"/>
    <property type="match status" value="1"/>
</dbReference>
<proteinExistence type="predicted"/>
<evidence type="ECO:0000313" key="1">
    <source>
        <dbReference type="EMBL" id="MCR6098167.1"/>
    </source>
</evidence>
<protein>
    <submittedName>
        <fullName evidence="1">Diaminopimelate epimerase</fullName>
    </submittedName>
</protein>
<dbReference type="Proteomes" id="UP001057753">
    <property type="component" value="Unassembled WGS sequence"/>
</dbReference>
<accession>A0A9Q4B4H1</accession>
<evidence type="ECO:0000313" key="2">
    <source>
        <dbReference type="Proteomes" id="UP001057753"/>
    </source>
</evidence>
<dbReference type="InterPro" id="IPR058944">
    <property type="entry name" value="CntK-like"/>
</dbReference>
<gene>
    <name evidence="1" type="ORF">HXA33_16625</name>
</gene>
<keyword evidence="2" id="KW-1185">Reference proteome</keyword>
<dbReference type="SUPFAM" id="SSF54506">
    <property type="entry name" value="Diaminopimelate epimerase-like"/>
    <property type="match status" value="1"/>
</dbReference>
<dbReference type="EMBL" id="JABXYM010000001">
    <property type="protein sequence ID" value="MCR6098167.1"/>
    <property type="molecule type" value="Genomic_DNA"/>
</dbReference>
<organism evidence="1 2">
    <name type="scientific">Salipaludibacillus agaradhaerens</name>
    <name type="common">Bacillus agaradhaerens</name>
    <dbReference type="NCBI Taxonomy" id="76935"/>
    <lineage>
        <taxon>Bacteria</taxon>
        <taxon>Bacillati</taxon>
        <taxon>Bacillota</taxon>
        <taxon>Bacilli</taxon>
        <taxon>Bacillales</taxon>
        <taxon>Bacillaceae</taxon>
    </lineage>
</organism>
<dbReference type="RefSeq" id="WP_257822544.1">
    <property type="nucleotide sequence ID" value="NZ_JABXYM010000001.1"/>
</dbReference>
<sequence length="277" mass="30559">MKREIDFVKFNPTQNMTILIDDSNVVQDYEKIATKIMAYENVYGEQVGFIKTPLNKKASALLRMAGGEFCGNACMALGTLKAVEQGLELNETLDIVLEVTGTDHLITCQVRRTPHKYYCQLNMPIPTTLEQTTLHYEGSELSVTFVTYREAIHLIIEADTFNDSLKDKAESLARLLGGTLNTHLIGILMYSPISNELAPLIYVPHLDSMIWERGCGSGTASIGAYLTWKNKRKTVADISQPGGSITVSGDYIAGEIRDLNIEGSVELVAKGTAYIDL</sequence>
<dbReference type="AlphaFoldDB" id="A0A9Q4B4H1"/>
<name>A0A9Q4B4H1_SALAG</name>
<comment type="caution">
    <text evidence="1">The sequence shown here is derived from an EMBL/GenBank/DDBJ whole genome shotgun (WGS) entry which is preliminary data.</text>
</comment>